<evidence type="ECO:0000313" key="3">
    <source>
        <dbReference type="Proteomes" id="UP000077428"/>
    </source>
</evidence>
<proteinExistence type="predicted"/>
<dbReference type="STRING" id="66851.MBORA_15820"/>
<dbReference type="AlphaFoldDB" id="A0A166C574"/>
<comment type="caution">
    <text evidence="2">The sequence shown here is derived from an EMBL/GenBank/DDBJ whole genome shotgun (WGS) entry which is preliminary data.</text>
</comment>
<dbReference type="Pfam" id="PF13619">
    <property type="entry name" value="KTSC"/>
    <property type="match status" value="1"/>
</dbReference>
<dbReference type="EMBL" id="LWMU01000092">
    <property type="protein sequence ID" value="KZX11337.1"/>
    <property type="molecule type" value="Genomic_DNA"/>
</dbReference>
<reference evidence="3" key="1">
    <citation type="journal article" date="2016" name="Genome Announc.">
        <title>Draft Genome Sequences of Methanobrevibacter curvatus DSM11111, Methanobrevibacter cuticularis DSM11139, Methanobrevibacter filiformis DSM11501, and Methanobrevibacter oralis DSM7256.</title>
        <authorList>
            <person name="Poehlein A."/>
            <person name="Seedorf H."/>
        </authorList>
    </citation>
    <scope>NUCLEOTIDE SEQUENCE [LARGE SCALE GENOMIC DNA]</scope>
    <source>
        <strain evidence="3">DSM 7256 / JCM 30027 / ZR</strain>
    </source>
</reference>
<name>A0A166C574_METOA</name>
<evidence type="ECO:0000259" key="1">
    <source>
        <dbReference type="Pfam" id="PF13619"/>
    </source>
</evidence>
<accession>A0A166C574</accession>
<feature type="domain" description="KTSC" evidence="1">
    <location>
        <begin position="7"/>
        <end position="64"/>
    </location>
</feature>
<gene>
    <name evidence="2" type="ORF">MBORA_15820</name>
</gene>
<dbReference type="PATRIC" id="fig|66851.6.peg.1722"/>
<keyword evidence="3" id="KW-1185">Reference proteome</keyword>
<dbReference type="OrthoDB" id="104538at2157"/>
<sequence length="70" mass="8038">MIMTPVSSSNLESVGYDPSTETLRIKFLKSGLYEYYNVPQDVYDGLMAASSKGKYFHNNIKDKYPYTKLE</sequence>
<dbReference type="RefSeq" id="WP_042693491.1">
    <property type="nucleotide sequence ID" value="NZ_CABMAB010000022.1"/>
</dbReference>
<evidence type="ECO:0000313" key="2">
    <source>
        <dbReference type="EMBL" id="KZX11337.1"/>
    </source>
</evidence>
<protein>
    <recommendedName>
        <fullName evidence="1">KTSC domain-containing protein</fullName>
    </recommendedName>
</protein>
<dbReference type="InterPro" id="IPR025309">
    <property type="entry name" value="KTSC_dom"/>
</dbReference>
<organism evidence="2 3">
    <name type="scientific">Methanobrevibacter oralis</name>
    <dbReference type="NCBI Taxonomy" id="66851"/>
    <lineage>
        <taxon>Archaea</taxon>
        <taxon>Methanobacteriati</taxon>
        <taxon>Methanobacteriota</taxon>
        <taxon>Methanomada group</taxon>
        <taxon>Methanobacteria</taxon>
        <taxon>Methanobacteriales</taxon>
        <taxon>Methanobacteriaceae</taxon>
        <taxon>Methanobrevibacter</taxon>
    </lineage>
</organism>
<dbReference type="Proteomes" id="UP000077428">
    <property type="component" value="Unassembled WGS sequence"/>
</dbReference>